<evidence type="ECO:0000256" key="1">
    <source>
        <dbReference type="SAM" id="SignalP"/>
    </source>
</evidence>
<dbReference type="AlphaFoldDB" id="A0A968KVB9"/>
<keyword evidence="1" id="KW-0732">Signal</keyword>
<organism evidence="2 3">
    <name type="scientific">Entomospira nematocerorum</name>
    <dbReference type="NCBI Taxonomy" id="2719987"/>
    <lineage>
        <taxon>Bacteria</taxon>
        <taxon>Pseudomonadati</taxon>
        <taxon>Spirochaetota</taxon>
        <taxon>Spirochaetia</taxon>
        <taxon>Spirochaetales</taxon>
        <taxon>Spirochaetaceae</taxon>
        <taxon>Entomospira</taxon>
    </lineage>
</organism>
<evidence type="ECO:0000313" key="3">
    <source>
        <dbReference type="Proteomes" id="UP000752013"/>
    </source>
</evidence>
<keyword evidence="3" id="KW-1185">Reference proteome</keyword>
<gene>
    <name evidence="2" type="ORF">HCT46_04285</name>
</gene>
<protein>
    <recommendedName>
        <fullName evidence="4">DUF4252 domain-containing protein</fullName>
    </recommendedName>
</protein>
<proteinExistence type="predicted"/>
<dbReference type="RefSeq" id="WP_167703556.1">
    <property type="nucleotide sequence ID" value="NZ_CP118168.1"/>
</dbReference>
<feature type="chain" id="PRO_5038134435" description="DUF4252 domain-containing protein" evidence="1">
    <location>
        <begin position="20"/>
        <end position="183"/>
    </location>
</feature>
<comment type="caution">
    <text evidence="2">The sequence shown here is derived from an EMBL/GenBank/DDBJ whole genome shotgun (WGS) entry which is preliminary data.</text>
</comment>
<evidence type="ECO:0000313" key="2">
    <source>
        <dbReference type="EMBL" id="NIZ47133.1"/>
    </source>
</evidence>
<dbReference type="EMBL" id="JAATLK010000001">
    <property type="protein sequence ID" value="NIZ47133.1"/>
    <property type="molecule type" value="Genomic_DNA"/>
</dbReference>
<dbReference type="Proteomes" id="UP000752013">
    <property type="component" value="Unassembled WGS sequence"/>
</dbReference>
<name>A0A968KVB9_9SPIO</name>
<accession>A0A968KVB9</accession>
<sequence>MKRVMIMVMFIFGFHSIFAQTQPRIEDQINQLLALEYASPVSEVIKLFEKFGWEDSELESKEVRNMFNFVRRFPRPMMNINLDFVEARLFELVIDEETDEAMAAVVLSYNGLFFMIQLQNIPIDQLQLKNFITQKTKEYGKPSHKSSRPLRAEWALNKDPDQLLMVGTTNHDEIILIYGYLGV</sequence>
<reference evidence="2" key="1">
    <citation type="submission" date="2020-03" db="EMBL/GenBank/DDBJ databases">
        <title>Spirochaetal bacteria isolated from arthropods constitute a novel genus Entomospira genus novum within the order Spirochaetales.</title>
        <authorList>
            <person name="Grana-Miraglia L."/>
            <person name="Sikutova S."/>
            <person name="Fingerle V."/>
            <person name="Sing A."/>
            <person name="Castillo-Ramirez S."/>
            <person name="Margos G."/>
            <person name="Rudolf I."/>
        </authorList>
    </citation>
    <scope>NUCLEOTIDE SEQUENCE</scope>
    <source>
        <strain evidence="2">BR208</strain>
    </source>
</reference>
<evidence type="ECO:0008006" key="4">
    <source>
        <dbReference type="Google" id="ProtNLM"/>
    </source>
</evidence>
<feature type="signal peptide" evidence="1">
    <location>
        <begin position="1"/>
        <end position="19"/>
    </location>
</feature>